<sequence>MAQQLIRDLLRGAEVFEAGKDLAKQYRMMAVVIHPDKCHLDGAASAFHMLKKTFDEKNKKAKVYQEVSVEELLRRQEDAREVSQAMKNLRQARAQLAAERDAARKNLLEGTREKNQKKKEKIKEKQRKEQESKAAWQAAKEEKARVAKGNQKRARIEGNRRNHPGCAAHSDASGSMDDINRLDHAKKGDEATQAVAQTEAVNASLDPAMQETSDNSWWSCVNAIFRGYCQCSR</sequence>
<evidence type="ECO:0008006" key="4">
    <source>
        <dbReference type="Google" id="ProtNLM"/>
    </source>
</evidence>
<proteinExistence type="predicted"/>
<evidence type="ECO:0000313" key="2">
    <source>
        <dbReference type="EMBL" id="CAE7942372.1"/>
    </source>
</evidence>
<name>A0A813CGZ7_9DINO</name>
<dbReference type="Proteomes" id="UP000601435">
    <property type="component" value="Unassembled WGS sequence"/>
</dbReference>
<dbReference type="EMBL" id="CAJNJA010096450">
    <property type="protein sequence ID" value="CAE7942372.1"/>
    <property type="molecule type" value="Genomic_DNA"/>
</dbReference>
<reference evidence="2" key="1">
    <citation type="submission" date="2021-02" db="EMBL/GenBank/DDBJ databases">
        <authorList>
            <person name="Dougan E. K."/>
            <person name="Rhodes N."/>
            <person name="Thang M."/>
            <person name="Chan C."/>
        </authorList>
    </citation>
    <scope>NUCLEOTIDE SEQUENCE</scope>
</reference>
<dbReference type="AlphaFoldDB" id="A0A813CGZ7"/>
<accession>A0A813CGZ7</accession>
<dbReference type="OrthoDB" id="10250354at2759"/>
<evidence type="ECO:0000313" key="3">
    <source>
        <dbReference type="Proteomes" id="UP000601435"/>
    </source>
</evidence>
<comment type="caution">
    <text evidence="2">The sequence shown here is derived from an EMBL/GenBank/DDBJ whole genome shotgun (WGS) entry which is preliminary data.</text>
</comment>
<protein>
    <recommendedName>
        <fullName evidence="4">J domain-containing protein</fullName>
    </recommendedName>
</protein>
<feature type="region of interest" description="Disordered" evidence="1">
    <location>
        <begin position="105"/>
        <end position="180"/>
    </location>
</feature>
<feature type="compositionally biased region" description="Basic and acidic residues" evidence="1">
    <location>
        <begin position="121"/>
        <end position="132"/>
    </location>
</feature>
<keyword evidence="3" id="KW-1185">Reference proteome</keyword>
<feature type="compositionally biased region" description="Basic and acidic residues" evidence="1">
    <location>
        <begin position="105"/>
        <end position="114"/>
    </location>
</feature>
<gene>
    <name evidence="2" type="ORF">SNEC2469_LOCUS34637</name>
</gene>
<evidence type="ECO:0000256" key="1">
    <source>
        <dbReference type="SAM" id="MobiDB-lite"/>
    </source>
</evidence>
<organism evidence="2 3">
    <name type="scientific">Symbiodinium necroappetens</name>
    <dbReference type="NCBI Taxonomy" id="1628268"/>
    <lineage>
        <taxon>Eukaryota</taxon>
        <taxon>Sar</taxon>
        <taxon>Alveolata</taxon>
        <taxon>Dinophyceae</taxon>
        <taxon>Suessiales</taxon>
        <taxon>Symbiodiniaceae</taxon>
        <taxon>Symbiodinium</taxon>
    </lineage>
</organism>